<dbReference type="Proteomes" id="UP001189429">
    <property type="component" value="Unassembled WGS sequence"/>
</dbReference>
<organism evidence="2 3">
    <name type="scientific">Prorocentrum cordatum</name>
    <dbReference type="NCBI Taxonomy" id="2364126"/>
    <lineage>
        <taxon>Eukaryota</taxon>
        <taxon>Sar</taxon>
        <taxon>Alveolata</taxon>
        <taxon>Dinophyceae</taxon>
        <taxon>Prorocentrales</taxon>
        <taxon>Prorocentraceae</taxon>
        <taxon>Prorocentrum</taxon>
    </lineage>
</organism>
<comment type="caution">
    <text evidence="2">The sequence shown here is derived from an EMBL/GenBank/DDBJ whole genome shotgun (WGS) entry which is preliminary data.</text>
</comment>
<dbReference type="EMBL" id="CAUYUJ010015015">
    <property type="protein sequence ID" value="CAK0848852.1"/>
    <property type="molecule type" value="Genomic_DNA"/>
</dbReference>
<evidence type="ECO:0000256" key="1">
    <source>
        <dbReference type="SAM" id="MobiDB-lite"/>
    </source>
</evidence>
<reference evidence="2" key="1">
    <citation type="submission" date="2023-10" db="EMBL/GenBank/DDBJ databases">
        <authorList>
            <person name="Chen Y."/>
            <person name="Shah S."/>
            <person name="Dougan E. K."/>
            <person name="Thang M."/>
            <person name="Chan C."/>
        </authorList>
    </citation>
    <scope>NUCLEOTIDE SEQUENCE [LARGE SCALE GENOMIC DNA]</scope>
</reference>
<accession>A0ABN9TS88</accession>
<proteinExistence type="predicted"/>
<name>A0ABN9TS88_9DINO</name>
<evidence type="ECO:0000313" key="2">
    <source>
        <dbReference type="EMBL" id="CAK0848852.1"/>
    </source>
</evidence>
<feature type="region of interest" description="Disordered" evidence="1">
    <location>
        <begin position="1"/>
        <end position="151"/>
    </location>
</feature>
<feature type="compositionally biased region" description="Basic and acidic residues" evidence="1">
    <location>
        <begin position="76"/>
        <end position="86"/>
    </location>
</feature>
<feature type="compositionally biased region" description="Gly residues" evidence="1">
    <location>
        <begin position="61"/>
        <end position="75"/>
    </location>
</feature>
<evidence type="ECO:0000313" key="3">
    <source>
        <dbReference type="Proteomes" id="UP001189429"/>
    </source>
</evidence>
<feature type="region of interest" description="Disordered" evidence="1">
    <location>
        <begin position="180"/>
        <end position="225"/>
    </location>
</feature>
<protein>
    <submittedName>
        <fullName evidence="2">Uncharacterized protein</fullName>
    </submittedName>
</protein>
<keyword evidence="3" id="KW-1185">Reference proteome</keyword>
<sequence>MTSSALRFSGERTDDAPLEQQLGSPCRVAAPAEHKEHVPRGRLSTCPSPAGAAMPTRARAHGGGTSRARRGAGGARGERIGEDTREQTYQASGPHLEGEKKADLPSIGASPVAYGRPPGSREQFTQQAAARAEVRQPPPPWHASAGGGGGRLLAQVAARESERGETKKIQAEVIAQDTRQDTRLFRRQRPATWPPKPQGTRVPLPRDCREHGAMQGRPATPGRLY</sequence>
<gene>
    <name evidence="2" type="ORF">PCOR1329_LOCUS41693</name>
</gene>